<name>A0A1H5VTR1_9FIRM</name>
<gene>
    <name evidence="2" type="ORF">SAMN05216537_11295</name>
</gene>
<dbReference type="Proteomes" id="UP000236726">
    <property type="component" value="Unassembled WGS sequence"/>
</dbReference>
<organism evidence="2 3">
    <name type="scientific">Lachnospira multipara</name>
    <dbReference type="NCBI Taxonomy" id="28051"/>
    <lineage>
        <taxon>Bacteria</taxon>
        <taxon>Bacillati</taxon>
        <taxon>Bacillota</taxon>
        <taxon>Clostridia</taxon>
        <taxon>Lachnospirales</taxon>
        <taxon>Lachnospiraceae</taxon>
        <taxon>Lachnospira</taxon>
    </lineage>
</organism>
<dbReference type="RefSeq" id="WP_103953144.1">
    <property type="nucleotide sequence ID" value="NZ_FNUL01000012.1"/>
</dbReference>
<evidence type="ECO:0000313" key="2">
    <source>
        <dbReference type="EMBL" id="SEF90695.1"/>
    </source>
</evidence>
<reference evidence="2 3" key="1">
    <citation type="submission" date="2016-10" db="EMBL/GenBank/DDBJ databases">
        <authorList>
            <person name="de Groot N.N."/>
        </authorList>
    </citation>
    <scope>NUCLEOTIDE SEQUENCE [LARGE SCALE GENOMIC DNA]</scope>
    <source>
        <strain evidence="2 3">D15d</strain>
    </source>
</reference>
<protein>
    <recommendedName>
        <fullName evidence="1">DUF551 domain-containing protein</fullName>
    </recommendedName>
</protein>
<sequence>MDKWIKVSDKMPNDGELVLAYHTYDDKFHNDQHIIISRFEYQDYWMDGTITHWMPCPAPPEDR</sequence>
<dbReference type="EMBL" id="FNUL01000012">
    <property type="protein sequence ID" value="SEF90695.1"/>
    <property type="molecule type" value="Genomic_DNA"/>
</dbReference>
<accession>A0A1H5VTR1</accession>
<dbReference type="Pfam" id="PF04448">
    <property type="entry name" value="DUF551"/>
    <property type="match status" value="1"/>
</dbReference>
<keyword evidence="3" id="KW-1185">Reference proteome</keyword>
<dbReference type="AlphaFoldDB" id="A0A1H5VTR1"/>
<proteinExistence type="predicted"/>
<evidence type="ECO:0000259" key="1">
    <source>
        <dbReference type="Pfam" id="PF04448"/>
    </source>
</evidence>
<dbReference type="InterPro" id="IPR007539">
    <property type="entry name" value="DUF551"/>
</dbReference>
<feature type="domain" description="DUF551" evidence="1">
    <location>
        <begin position="3"/>
        <end position="61"/>
    </location>
</feature>
<evidence type="ECO:0000313" key="3">
    <source>
        <dbReference type="Proteomes" id="UP000236726"/>
    </source>
</evidence>